<evidence type="ECO:0000256" key="1">
    <source>
        <dbReference type="SAM" id="MobiDB-lite"/>
    </source>
</evidence>
<reference evidence="3" key="1">
    <citation type="submission" date="2013-08" db="EMBL/GenBank/DDBJ databases">
        <title>Gene expansion shapes genome architecture in the human pathogen Lichtheimia corymbifera: an evolutionary genomics analysis in the ancient terrestrial Mucorales (Mucoromycotina).</title>
        <authorList>
            <person name="Schwartze V.U."/>
            <person name="Winter S."/>
            <person name="Shelest E."/>
            <person name="Marcet-Houben M."/>
            <person name="Horn F."/>
            <person name="Wehner S."/>
            <person name="Hoffmann K."/>
            <person name="Riege K."/>
            <person name="Sammeth M."/>
            <person name="Nowrousian M."/>
            <person name="Valiante V."/>
            <person name="Linde J."/>
            <person name="Jacobsen I.D."/>
            <person name="Marz M."/>
            <person name="Brakhage A.A."/>
            <person name="Gabaldon T."/>
            <person name="Bocker S."/>
            <person name="Voigt K."/>
        </authorList>
    </citation>
    <scope>NUCLEOTIDE SEQUENCE [LARGE SCALE GENOMIC DNA]</scope>
    <source>
        <strain evidence="3">FSU 9682</strain>
    </source>
</reference>
<keyword evidence="2" id="KW-0472">Membrane</keyword>
<evidence type="ECO:0000313" key="4">
    <source>
        <dbReference type="Proteomes" id="UP000027586"/>
    </source>
</evidence>
<feature type="region of interest" description="Disordered" evidence="1">
    <location>
        <begin position="1"/>
        <end position="21"/>
    </location>
</feature>
<proteinExistence type="predicted"/>
<evidence type="ECO:0000313" key="3">
    <source>
        <dbReference type="EMBL" id="CDH48488.1"/>
    </source>
</evidence>
<dbReference type="AlphaFoldDB" id="A0A068REC0"/>
<name>A0A068REC0_9FUNG</name>
<sequence length="129" mass="14743">MASSADDTFPQMTSPNGWHINENHYEHDTTSWLSKDGRIAIVIVLGALGFILVTWYIVRSIIGMRRRLRQENEKQLQMIQQITSTKPPGDLYYPHSQVNPAAMDNVSYPPPPTTSHHHPPPPQTQPQRY</sequence>
<comment type="caution">
    <text evidence="3">The sequence shown here is derived from an EMBL/GenBank/DDBJ whole genome shotgun (WGS) entry which is preliminary data.</text>
</comment>
<accession>A0A068REC0</accession>
<feature type="compositionally biased region" description="Pro residues" evidence="1">
    <location>
        <begin position="120"/>
        <end position="129"/>
    </location>
</feature>
<feature type="compositionally biased region" description="Polar residues" evidence="1">
    <location>
        <begin position="1"/>
        <end position="16"/>
    </location>
</feature>
<keyword evidence="2" id="KW-1133">Transmembrane helix</keyword>
<feature type="transmembrane region" description="Helical" evidence="2">
    <location>
        <begin position="39"/>
        <end position="58"/>
    </location>
</feature>
<dbReference type="EMBL" id="CBTN010000001">
    <property type="protein sequence ID" value="CDH48488.1"/>
    <property type="molecule type" value="Genomic_DNA"/>
</dbReference>
<feature type="region of interest" description="Disordered" evidence="1">
    <location>
        <begin position="83"/>
        <end position="129"/>
    </location>
</feature>
<evidence type="ECO:0000256" key="2">
    <source>
        <dbReference type="SAM" id="Phobius"/>
    </source>
</evidence>
<dbReference type="VEuPathDB" id="FungiDB:LCOR_00268.1"/>
<keyword evidence="2" id="KW-0812">Transmembrane</keyword>
<organism evidence="3 4">
    <name type="scientific">Lichtheimia corymbifera JMRC:FSU:9682</name>
    <dbReference type="NCBI Taxonomy" id="1263082"/>
    <lineage>
        <taxon>Eukaryota</taxon>
        <taxon>Fungi</taxon>
        <taxon>Fungi incertae sedis</taxon>
        <taxon>Mucoromycota</taxon>
        <taxon>Mucoromycotina</taxon>
        <taxon>Mucoromycetes</taxon>
        <taxon>Mucorales</taxon>
        <taxon>Lichtheimiaceae</taxon>
        <taxon>Lichtheimia</taxon>
    </lineage>
</organism>
<dbReference type="Proteomes" id="UP000027586">
    <property type="component" value="Unassembled WGS sequence"/>
</dbReference>
<protein>
    <submittedName>
        <fullName evidence="3">Uncharacterized protein</fullName>
    </submittedName>
</protein>
<gene>
    <name evidence="3" type="ORF">LCOR_00268.1</name>
</gene>
<keyword evidence="4" id="KW-1185">Reference proteome</keyword>
<dbReference type="STRING" id="1263082.A0A068REC0"/>
<dbReference type="OrthoDB" id="2288451at2759"/>